<dbReference type="EMBL" id="CAKKNE010000003">
    <property type="protein sequence ID" value="CAH0372765.1"/>
    <property type="molecule type" value="Genomic_DNA"/>
</dbReference>
<evidence type="ECO:0000313" key="4">
    <source>
        <dbReference type="Proteomes" id="UP000789595"/>
    </source>
</evidence>
<evidence type="ECO:0000256" key="2">
    <source>
        <dbReference type="SAM" id="Phobius"/>
    </source>
</evidence>
<keyword evidence="4" id="KW-1185">Reference proteome</keyword>
<feature type="region of interest" description="Disordered" evidence="1">
    <location>
        <begin position="1"/>
        <end position="42"/>
    </location>
</feature>
<protein>
    <submittedName>
        <fullName evidence="3">Uncharacterized protein</fullName>
    </submittedName>
</protein>
<gene>
    <name evidence="3" type="ORF">PECAL_3P27950</name>
</gene>
<accession>A0A8J2WLE0</accession>
<keyword evidence="2" id="KW-0812">Transmembrane</keyword>
<feature type="region of interest" description="Disordered" evidence="1">
    <location>
        <begin position="237"/>
        <end position="303"/>
    </location>
</feature>
<keyword evidence="2" id="KW-0472">Membrane</keyword>
<feature type="compositionally biased region" description="Basic and acidic residues" evidence="1">
    <location>
        <begin position="25"/>
        <end position="38"/>
    </location>
</feature>
<evidence type="ECO:0000256" key="1">
    <source>
        <dbReference type="SAM" id="MobiDB-lite"/>
    </source>
</evidence>
<feature type="compositionally biased region" description="Basic and acidic residues" evidence="1">
    <location>
        <begin position="284"/>
        <end position="303"/>
    </location>
</feature>
<organism evidence="3 4">
    <name type="scientific">Pelagomonas calceolata</name>
    <dbReference type="NCBI Taxonomy" id="35677"/>
    <lineage>
        <taxon>Eukaryota</taxon>
        <taxon>Sar</taxon>
        <taxon>Stramenopiles</taxon>
        <taxon>Ochrophyta</taxon>
        <taxon>Pelagophyceae</taxon>
        <taxon>Pelagomonadales</taxon>
        <taxon>Pelagomonadaceae</taxon>
        <taxon>Pelagomonas</taxon>
    </lineage>
</organism>
<proteinExistence type="predicted"/>
<sequence length="387" mass="42419">MATRRARRGRATSGARRGRSYGRPAKGDGVDDDARRAAAEGSECEPWSQRRALARGRVVGRRGRARLGFGVVLAHRWRGGRRVRRDRAVVADKRAERCRRATRGLVAVRVARRPRAGCLQLWVHARRRRGGGPGRKGQRRRGVAVGWRMRHLRRPRERLILSFFVLLVVLRFSADMVRPAADGPFVDVGGPRRADVGDARSVAVAAAPIGDQLGLDRGGERRPELRFTARGLCDGVARGGRGAGRGDPQCVDNDRSCHVEPGRDSGQRRLDARAHWRRRPRVRQRSDERVDGPGHNERRDDGRGAVVVGEARCARTRRKSAICGVAEGDDGCRGRGGVAARGVRGGEGEEGRAPGAAICAADGAEERRKSFARGGAPRRARARRPVR</sequence>
<name>A0A8J2WLE0_9STRA</name>
<reference evidence="3" key="1">
    <citation type="submission" date="2021-11" db="EMBL/GenBank/DDBJ databases">
        <authorList>
            <consortium name="Genoscope - CEA"/>
            <person name="William W."/>
        </authorList>
    </citation>
    <scope>NUCLEOTIDE SEQUENCE</scope>
</reference>
<dbReference type="Proteomes" id="UP000789595">
    <property type="component" value="Unassembled WGS sequence"/>
</dbReference>
<feature type="non-terminal residue" evidence="3">
    <location>
        <position position="387"/>
    </location>
</feature>
<feature type="region of interest" description="Disordered" evidence="1">
    <location>
        <begin position="364"/>
        <end position="387"/>
    </location>
</feature>
<dbReference type="AlphaFoldDB" id="A0A8J2WLE0"/>
<keyword evidence="2" id="KW-1133">Transmembrane helix</keyword>
<feature type="compositionally biased region" description="Basic and acidic residues" evidence="1">
    <location>
        <begin position="252"/>
        <end position="274"/>
    </location>
</feature>
<evidence type="ECO:0000313" key="3">
    <source>
        <dbReference type="EMBL" id="CAH0372765.1"/>
    </source>
</evidence>
<feature type="transmembrane region" description="Helical" evidence="2">
    <location>
        <begin position="158"/>
        <end position="174"/>
    </location>
</feature>
<feature type="compositionally biased region" description="Basic residues" evidence="1">
    <location>
        <begin position="1"/>
        <end position="20"/>
    </location>
</feature>
<feature type="compositionally biased region" description="Basic residues" evidence="1">
    <location>
        <begin position="376"/>
        <end position="387"/>
    </location>
</feature>
<comment type="caution">
    <text evidence="3">The sequence shown here is derived from an EMBL/GenBank/DDBJ whole genome shotgun (WGS) entry which is preliminary data.</text>
</comment>